<name>A0A0P7YD08_9HYPH</name>
<dbReference type="OrthoDB" id="8479921at2"/>
<dbReference type="EMBL" id="LJSX01000004">
    <property type="protein sequence ID" value="KPQ12057.1"/>
    <property type="molecule type" value="Genomic_DNA"/>
</dbReference>
<evidence type="ECO:0000313" key="4">
    <source>
        <dbReference type="Proteomes" id="UP000182800"/>
    </source>
</evidence>
<evidence type="ECO:0000313" key="1">
    <source>
        <dbReference type="EMBL" id="KPQ12057.1"/>
    </source>
</evidence>
<dbReference type="STRING" id="1653334.GA0071312_2391"/>
<sequence length="116" mass="12357">MTDFEGVHTGALLGSLGISNADAVLDLREADAAQADASVKELIERSLFMPRRAVAIRLSPPPEGGGETLFLPVGRQLLAARRRGWIARMSPLPAHDGLGYFVVFPGRDTGTAESND</sequence>
<dbReference type="Proteomes" id="UP000050497">
    <property type="component" value="Unassembled WGS sequence"/>
</dbReference>
<gene>
    <name evidence="2" type="ORF">GA0071312_2391</name>
    <name evidence="1" type="ORF">HLUCCO17_04455</name>
</gene>
<dbReference type="Proteomes" id="UP000182800">
    <property type="component" value="Unassembled WGS sequence"/>
</dbReference>
<keyword evidence="4" id="KW-1185">Reference proteome</keyword>
<dbReference type="AlphaFoldDB" id="A0A0P7YD08"/>
<dbReference type="EMBL" id="FMBM01000002">
    <property type="protein sequence ID" value="SCC81449.1"/>
    <property type="molecule type" value="Genomic_DNA"/>
</dbReference>
<evidence type="ECO:0000313" key="3">
    <source>
        <dbReference type="Proteomes" id="UP000050497"/>
    </source>
</evidence>
<proteinExistence type="predicted"/>
<accession>A0A0P7YD08</accession>
<evidence type="ECO:0000313" key="2">
    <source>
        <dbReference type="EMBL" id="SCC81449.1"/>
    </source>
</evidence>
<protein>
    <submittedName>
        <fullName evidence="1">Uncharacterized protein</fullName>
    </submittedName>
</protein>
<reference evidence="1 3" key="1">
    <citation type="submission" date="2015-09" db="EMBL/GenBank/DDBJ databases">
        <title>Identification and resolution of microdiversity through metagenomic sequencing of parallel consortia.</title>
        <authorList>
            <person name="Nelson W.C."/>
            <person name="Romine M.F."/>
            <person name="Lindemann S.R."/>
        </authorList>
    </citation>
    <scope>NUCLEOTIDE SEQUENCE [LARGE SCALE GENOMIC DNA]</scope>
    <source>
        <strain evidence="1">HL-109</strain>
    </source>
</reference>
<organism evidence="1 3">
    <name type="scientific">Saliniramus fredricksonii</name>
    <dbReference type="NCBI Taxonomy" id="1653334"/>
    <lineage>
        <taxon>Bacteria</taxon>
        <taxon>Pseudomonadati</taxon>
        <taxon>Pseudomonadota</taxon>
        <taxon>Alphaproteobacteria</taxon>
        <taxon>Hyphomicrobiales</taxon>
        <taxon>Salinarimonadaceae</taxon>
        <taxon>Saliniramus</taxon>
    </lineage>
</organism>
<reference evidence="2 4" key="2">
    <citation type="submission" date="2016-08" db="EMBL/GenBank/DDBJ databases">
        <authorList>
            <person name="Varghese N."/>
            <person name="Submissions Spin"/>
        </authorList>
    </citation>
    <scope>NUCLEOTIDE SEQUENCE [LARGE SCALE GENOMIC DNA]</scope>
    <source>
        <strain evidence="2 4">HL-109</strain>
    </source>
</reference>
<comment type="caution">
    <text evidence="1">The sequence shown here is derived from an EMBL/GenBank/DDBJ whole genome shotgun (WGS) entry which is preliminary data.</text>
</comment>
<dbReference type="RefSeq" id="WP_074445149.1">
    <property type="nucleotide sequence ID" value="NZ_FMBM01000002.1"/>
</dbReference>